<accession>A0AC34G3Z4</accession>
<proteinExistence type="predicted"/>
<evidence type="ECO:0000313" key="1">
    <source>
        <dbReference type="Proteomes" id="UP000887579"/>
    </source>
</evidence>
<evidence type="ECO:0000313" key="2">
    <source>
        <dbReference type="WBParaSite" id="ES5_v2.g24427.t1"/>
    </source>
</evidence>
<dbReference type="WBParaSite" id="ES5_v2.g24427.t1">
    <property type="protein sequence ID" value="ES5_v2.g24427.t1"/>
    <property type="gene ID" value="ES5_v2.g24427"/>
</dbReference>
<organism evidence="1 2">
    <name type="scientific">Panagrolaimus sp. ES5</name>
    <dbReference type="NCBI Taxonomy" id="591445"/>
    <lineage>
        <taxon>Eukaryota</taxon>
        <taxon>Metazoa</taxon>
        <taxon>Ecdysozoa</taxon>
        <taxon>Nematoda</taxon>
        <taxon>Chromadorea</taxon>
        <taxon>Rhabditida</taxon>
        <taxon>Tylenchina</taxon>
        <taxon>Panagrolaimomorpha</taxon>
        <taxon>Panagrolaimoidea</taxon>
        <taxon>Panagrolaimidae</taxon>
        <taxon>Panagrolaimus</taxon>
    </lineage>
</organism>
<protein>
    <submittedName>
        <fullName evidence="2">Importin N-terminal domain-containing protein</fullName>
    </submittedName>
</protein>
<dbReference type="Proteomes" id="UP000887579">
    <property type="component" value="Unplaced"/>
</dbReference>
<sequence>MSELVSFLQRTISGSQADQQAALSFLQQAAQTNFPEFVKQLSIVLASTDVEPFVRQQSGLQLKNLLYAKDAETLQQNQKRWIDTPEDIRNTTKQNVLRTLGTETVRPSI</sequence>
<name>A0AC34G3Z4_9BILA</name>
<reference evidence="2" key="1">
    <citation type="submission" date="2025-08" db="UniProtKB">
        <authorList>
            <consortium name="WormBaseParasite"/>
        </authorList>
    </citation>
    <scope>IDENTIFICATION</scope>
</reference>